<keyword evidence="7" id="KW-1133">Transmembrane helix</keyword>
<keyword evidence="3" id="KW-0274">FAD</keyword>
<accession>A0A067MI81</accession>
<dbReference type="SUPFAM" id="SSF51905">
    <property type="entry name" value="FAD/NAD(P)-binding domain"/>
    <property type="match status" value="1"/>
</dbReference>
<proteinExistence type="inferred from homology"/>
<evidence type="ECO:0000256" key="2">
    <source>
        <dbReference type="ARBA" id="ARBA00022630"/>
    </source>
</evidence>
<dbReference type="PANTHER" id="PTHR13789">
    <property type="entry name" value="MONOOXYGENASE"/>
    <property type="match status" value="1"/>
</dbReference>
<evidence type="ECO:0000259" key="8">
    <source>
        <dbReference type="Pfam" id="PF01494"/>
    </source>
</evidence>
<dbReference type="STRING" id="930990.A0A067MI81"/>
<dbReference type="Pfam" id="PF01494">
    <property type="entry name" value="FAD_binding_3"/>
    <property type="match status" value="1"/>
</dbReference>
<dbReference type="InterPro" id="IPR050493">
    <property type="entry name" value="FAD-dep_Monooxygenase_BioMet"/>
</dbReference>
<dbReference type="Proteomes" id="UP000027195">
    <property type="component" value="Unassembled WGS sequence"/>
</dbReference>
<keyword evidence="7" id="KW-0472">Membrane</keyword>
<evidence type="ECO:0000256" key="3">
    <source>
        <dbReference type="ARBA" id="ARBA00022827"/>
    </source>
</evidence>
<dbReference type="PRINTS" id="PR00420">
    <property type="entry name" value="RNGMNOXGNASE"/>
</dbReference>
<keyword evidence="4" id="KW-0560">Oxidoreductase</keyword>
<dbReference type="Gene3D" id="3.50.50.60">
    <property type="entry name" value="FAD/NAD(P)-binding domain"/>
    <property type="match status" value="1"/>
</dbReference>
<organism evidence="9 10">
    <name type="scientific">Botryobasidium botryosum (strain FD-172 SS1)</name>
    <dbReference type="NCBI Taxonomy" id="930990"/>
    <lineage>
        <taxon>Eukaryota</taxon>
        <taxon>Fungi</taxon>
        <taxon>Dikarya</taxon>
        <taxon>Basidiomycota</taxon>
        <taxon>Agaricomycotina</taxon>
        <taxon>Agaricomycetes</taxon>
        <taxon>Cantharellales</taxon>
        <taxon>Botryobasidiaceae</taxon>
        <taxon>Botryobasidium</taxon>
    </lineage>
</organism>
<evidence type="ECO:0000313" key="10">
    <source>
        <dbReference type="Proteomes" id="UP000027195"/>
    </source>
</evidence>
<comment type="similarity">
    <text evidence="1">Belongs to the paxM FAD-dependent monooxygenase family.</text>
</comment>
<dbReference type="InterPro" id="IPR002938">
    <property type="entry name" value="FAD-bd"/>
</dbReference>
<dbReference type="GO" id="GO:0071949">
    <property type="term" value="F:FAD binding"/>
    <property type="evidence" value="ECO:0007669"/>
    <property type="project" value="InterPro"/>
</dbReference>
<evidence type="ECO:0000256" key="7">
    <source>
        <dbReference type="SAM" id="Phobius"/>
    </source>
</evidence>
<feature type="transmembrane region" description="Helical" evidence="7">
    <location>
        <begin position="6"/>
        <end position="26"/>
    </location>
</feature>
<dbReference type="EMBL" id="KL198032">
    <property type="protein sequence ID" value="KDQ15478.1"/>
    <property type="molecule type" value="Genomic_DNA"/>
</dbReference>
<feature type="domain" description="FAD-binding" evidence="8">
    <location>
        <begin position="8"/>
        <end position="343"/>
    </location>
</feature>
<keyword evidence="5" id="KW-0503">Monooxygenase</keyword>
<evidence type="ECO:0000256" key="6">
    <source>
        <dbReference type="SAM" id="MobiDB-lite"/>
    </source>
</evidence>
<name>A0A067MI81_BOTB1</name>
<keyword evidence="7" id="KW-0812">Transmembrane</keyword>
<sequence length="436" mass="48138">MTEPKPLRVLIIGSGVAGLTLGLSLLRLQLSRPHFNLSVKIVDAASRFDAAGAAFCLSPNGTRPLAQLGLLPKLLEKGQVLTGVAMHEGWSKKTVQDIPMPPTAFGGHFIAIERSSIQEILLSEIRGYGIDVHMKKRYKEITENTGENTLRVVYEDDTTDDADIVVGADGVRSRVRDFVLAEDEDTAPCFSGWSYVAGISSSIPNLPAEETGKSHWCIANSGKGGYGTWSLPDNRQFWYVLEPDEIAPRGPGTPMPRYSDESLDASVQRAKQYWHPFGTFSQIVERSDRMYKSALVERHYPRIVSKSGNVVLIGDAAHPMWPYIGQGANASIEDAVILANALLPRSGEVRGTLWYQEQRVDRTARIMRAGGWVGRLQMGETVFWRIARSLSMMLLRLLAPNQASQGTAQQQEGDEGGNRKGGPLDWIHKEDIRLEL</sequence>
<evidence type="ECO:0000313" key="9">
    <source>
        <dbReference type="EMBL" id="KDQ15478.1"/>
    </source>
</evidence>
<evidence type="ECO:0000256" key="4">
    <source>
        <dbReference type="ARBA" id="ARBA00023002"/>
    </source>
</evidence>
<dbReference type="GO" id="GO:0004497">
    <property type="term" value="F:monooxygenase activity"/>
    <property type="evidence" value="ECO:0007669"/>
    <property type="project" value="UniProtKB-KW"/>
</dbReference>
<dbReference type="AlphaFoldDB" id="A0A067MI81"/>
<dbReference type="InParanoid" id="A0A067MI81"/>
<reference evidence="10" key="1">
    <citation type="journal article" date="2014" name="Proc. Natl. Acad. Sci. U.S.A.">
        <title>Extensive sampling of basidiomycete genomes demonstrates inadequacy of the white-rot/brown-rot paradigm for wood decay fungi.</title>
        <authorList>
            <person name="Riley R."/>
            <person name="Salamov A.A."/>
            <person name="Brown D.W."/>
            <person name="Nagy L.G."/>
            <person name="Floudas D."/>
            <person name="Held B.W."/>
            <person name="Levasseur A."/>
            <person name="Lombard V."/>
            <person name="Morin E."/>
            <person name="Otillar R."/>
            <person name="Lindquist E.A."/>
            <person name="Sun H."/>
            <person name="LaButti K.M."/>
            <person name="Schmutz J."/>
            <person name="Jabbour D."/>
            <person name="Luo H."/>
            <person name="Baker S.E."/>
            <person name="Pisabarro A.G."/>
            <person name="Walton J.D."/>
            <person name="Blanchette R.A."/>
            <person name="Henrissat B."/>
            <person name="Martin F."/>
            <person name="Cullen D."/>
            <person name="Hibbett D.S."/>
            <person name="Grigoriev I.V."/>
        </authorList>
    </citation>
    <scope>NUCLEOTIDE SEQUENCE [LARGE SCALE GENOMIC DNA]</scope>
    <source>
        <strain evidence="10">FD-172 SS1</strain>
    </source>
</reference>
<feature type="region of interest" description="Disordered" evidence="6">
    <location>
        <begin position="404"/>
        <end position="425"/>
    </location>
</feature>
<dbReference type="HOGENOM" id="CLU_009665_19_5_1"/>
<evidence type="ECO:0000256" key="1">
    <source>
        <dbReference type="ARBA" id="ARBA00007992"/>
    </source>
</evidence>
<keyword evidence="2" id="KW-0285">Flavoprotein</keyword>
<keyword evidence="10" id="KW-1185">Reference proteome</keyword>
<dbReference type="InterPro" id="IPR036188">
    <property type="entry name" value="FAD/NAD-bd_sf"/>
</dbReference>
<protein>
    <recommendedName>
        <fullName evidence="8">FAD-binding domain-containing protein</fullName>
    </recommendedName>
</protein>
<dbReference type="OrthoDB" id="47494at2759"/>
<dbReference type="PANTHER" id="PTHR13789:SF309">
    <property type="entry name" value="PUTATIVE (AFU_ORTHOLOGUE AFUA_6G14510)-RELATED"/>
    <property type="match status" value="1"/>
</dbReference>
<evidence type="ECO:0000256" key="5">
    <source>
        <dbReference type="ARBA" id="ARBA00023033"/>
    </source>
</evidence>
<gene>
    <name evidence="9" type="ORF">BOTBODRAFT_54749</name>
</gene>